<dbReference type="InterPro" id="IPR001138">
    <property type="entry name" value="Zn2Cys6_DnaBD"/>
</dbReference>
<dbReference type="PANTHER" id="PTHR47660">
    <property type="entry name" value="TRANSCRIPTION FACTOR WITH C2H2 AND ZN(2)-CYS(6) DNA BINDING DOMAIN (EUROFUNG)-RELATED-RELATED"/>
    <property type="match status" value="1"/>
</dbReference>
<keyword evidence="1" id="KW-0479">Metal-binding</keyword>
<dbReference type="PROSITE" id="PS50048">
    <property type="entry name" value="ZN2_CY6_FUNGAL_2"/>
    <property type="match status" value="1"/>
</dbReference>
<dbReference type="PROSITE" id="PS00463">
    <property type="entry name" value="ZN2_CY6_FUNGAL_1"/>
    <property type="match status" value="1"/>
</dbReference>
<evidence type="ECO:0000256" key="3">
    <source>
        <dbReference type="ARBA" id="ARBA00023015"/>
    </source>
</evidence>
<dbReference type="GO" id="GO:0000981">
    <property type="term" value="F:DNA-binding transcription factor activity, RNA polymerase II-specific"/>
    <property type="evidence" value="ECO:0007669"/>
    <property type="project" value="InterPro"/>
</dbReference>
<dbReference type="Gene3D" id="4.10.240.10">
    <property type="entry name" value="Zn(2)-C6 fungal-type DNA-binding domain"/>
    <property type="match status" value="1"/>
</dbReference>
<dbReference type="CDD" id="cd12148">
    <property type="entry name" value="fungal_TF_MHR"/>
    <property type="match status" value="1"/>
</dbReference>
<evidence type="ECO:0000313" key="9">
    <source>
        <dbReference type="Proteomes" id="UP000190744"/>
    </source>
</evidence>
<dbReference type="PANTHER" id="PTHR47660:SF2">
    <property type="entry name" value="TRANSCRIPTION FACTOR WITH C2H2 AND ZN(2)-CYS(6) DNA BINDING DOMAIN (EUROFUNG)"/>
    <property type="match status" value="1"/>
</dbReference>
<dbReference type="AlphaFoldDB" id="A0A1S9RMU0"/>
<name>A0A1S9RMU0_PENBI</name>
<keyword evidence="6" id="KW-0539">Nucleus</keyword>
<proteinExistence type="predicted"/>
<evidence type="ECO:0000256" key="6">
    <source>
        <dbReference type="ARBA" id="ARBA00023242"/>
    </source>
</evidence>
<dbReference type="CDD" id="cd00067">
    <property type="entry name" value="GAL4"/>
    <property type="match status" value="1"/>
</dbReference>
<dbReference type="GO" id="GO:0006351">
    <property type="term" value="P:DNA-templated transcription"/>
    <property type="evidence" value="ECO:0007669"/>
    <property type="project" value="InterPro"/>
</dbReference>
<dbReference type="SUPFAM" id="SSF57701">
    <property type="entry name" value="Zn2/Cys6 DNA-binding domain"/>
    <property type="match status" value="1"/>
</dbReference>
<dbReference type="Pfam" id="PF04082">
    <property type="entry name" value="Fungal_trans"/>
    <property type="match status" value="1"/>
</dbReference>
<dbReference type="SMART" id="SM00066">
    <property type="entry name" value="GAL4"/>
    <property type="match status" value="1"/>
</dbReference>
<dbReference type="GO" id="GO:0003677">
    <property type="term" value="F:DNA binding"/>
    <property type="evidence" value="ECO:0007669"/>
    <property type="project" value="UniProtKB-KW"/>
</dbReference>
<keyword evidence="3" id="KW-0805">Transcription regulation</keyword>
<comment type="caution">
    <text evidence="8">The sequence shown here is derived from an EMBL/GenBank/DDBJ whole genome shotgun (WGS) entry which is preliminary data.</text>
</comment>
<accession>A0A1S9RMU0</accession>
<dbReference type="GO" id="GO:0008270">
    <property type="term" value="F:zinc ion binding"/>
    <property type="evidence" value="ECO:0007669"/>
    <property type="project" value="InterPro"/>
</dbReference>
<feature type="domain" description="Zn(2)-C6 fungal-type" evidence="7">
    <location>
        <begin position="24"/>
        <end position="53"/>
    </location>
</feature>
<organism evidence="8 9">
    <name type="scientific">Penicillium brasilianum</name>
    <dbReference type="NCBI Taxonomy" id="104259"/>
    <lineage>
        <taxon>Eukaryota</taxon>
        <taxon>Fungi</taxon>
        <taxon>Dikarya</taxon>
        <taxon>Ascomycota</taxon>
        <taxon>Pezizomycotina</taxon>
        <taxon>Eurotiomycetes</taxon>
        <taxon>Eurotiomycetidae</taxon>
        <taxon>Eurotiales</taxon>
        <taxon>Aspergillaceae</taxon>
        <taxon>Penicillium</taxon>
    </lineage>
</organism>
<evidence type="ECO:0000256" key="1">
    <source>
        <dbReference type="ARBA" id="ARBA00022723"/>
    </source>
</evidence>
<protein>
    <recommendedName>
        <fullName evidence="7">Zn(2)-C6 fungal-type domain-containing protein</fullName>
    </recommendedName>
</protein>
<evidence type="ECO:0000259" key="7">
    <source>
        <dbReference type="PROSITE" id="PS50048"/>
    </source>
</evidence>
<dbReference type="InterPro" id="IPR007219">
    <property type="entry name" value="XnlR_reg_dom"/>
</dbReference>
<evidence type="ECO:0000313" key="8">
    <source>
        <dbReference type="EMBL" id="OOQ86328.1"/>
    </source>
</evidence>
<reference evidence="9" key="1">
    <citation type="submission" date="2015-09" db="EMBL/GenBank/DDBJ databases">
        <authorList>
            <person name="Fill T.P."/>
            <person name="Baretta J.F."/>
            <person name="de Almeida L.G."/>
            <person name="Rocha M."/>
            <person name="de Souza D.H."/>
            <person name="Malavazi I."/>
            <person name="Cerdeira L.T."/>
            <person name="Hong H."/>
            <person name="Samborskyy M."/>
            <person name="de Vasconcelos A.T."/>
            <person name="Leadlay P."/>
            <person name="Rodrigues-Filho E."/>
        </authorList>
    </citation>
    <scope>NUCLEOTIDE SEQUENCE [LARGE SCALE GENOMIC DNA]</scope>
    <source>
        <strain evidence="9">LaBioMMi 136</strain>
    </source>
</reference>
<dbReference type="EMBL" id="LJBN01000145">
    <property type="protein sequence ID" value="OOQ86328.1"/>
    <property type="molecule type" value="Genomic_DNA"/>
</dbReference>
<sequence length="811" mass="92056">MNGRAQVSQDNRSLSDGKARAAIACDECARTKIRCDDQFPCGQCQRKSLVCTLDRPHPVINRRKGWSSIKQTDSNNGTPTASQTILQLAPLRSCHKTAPREEAAPCLEISDVQESPVTNLPVNTIDEHDLFNLGVYDLSMQFPQDLYIPFSVPSPDINHRFPHIPWPMEDYSIEGIPDETSTTVTGTTELEIKQPQSRSVARAVSSTNPYANCPFEYRFKRGPTVHAGRLSQFLHDQTSWRLVNTACVPFKVPEAPVVLVFGSFRDAIAARIHGMVYKLLDQKSIPHLFPPLETIQSCFTAYRKSFLPLYPIVHPTTFSESSCHNNRDPYADIGLFLTTIMALGCLVVPIEEARAFSIELVYLIRFNITDNAFHDETCLADHYVLSAWVMVLVFSAWSGIKRHMEMAEAFKGIPSVYFLRRGYYNAQPPIIQPELPDSWSSWIDKERDLRLCQVLFLIDHEISLLHSVQPTLNFTQMHCPMPVSDELFFLSSEDQWRALVNEWAQAGHSNTKLYPPSLASFYRLFLRQDFLHLDLSVTPLHLRLLLCAIQSQVAQYAQCYRFIPIEERFASPTLVPETYELIQLRQQEEFENMLVKWNLLADRVFTRQPAPQFQTTSMLVSQLVWLELYICFDDIQLIAGKNGYKVGRTFLPHLRRWTQSSSARKAVSHAANVIWILQDGEDARPIWWPLAVTRVALVMWCYIVGLYVSTGSTAGVNPSMLSQVPLIALNDPTKDIIPHGRTFQPDEGIPCIQNSCGKLIPLYDVPKIFEFCIHMLNDSKGPDSPILESARQFLHDIKNCGMPYTGVETGV</sequence>
<dbReference type="Pfam" id="PF00172">
    <property type="entry name" value="Zn_clus"/>
    <property type="match status" value="1"/>
</dbReference>
<keyword evidence="2" id="KW-0862">Zinc</keyword>
<keyword evidence="5" id="KW-0804">Transcription</keyword>
<evidence type="ECO:0000256" key="4">
    <source>
        <dbReference type="ARBA" id="ARBA00023125"/>
    </source>
</evidence>
<dbReference type="Proteomes" id="UP000190744">
    <property type="component" value="Unassembled WGS sequence"/>
</dbReference>
<dbReference type="InterPro" id="IPR036864">
    <property type="entry name" value="Zn2-C6_fun-type_DNA-bd_sf"/>
</dbReference>
<keyword evidence="4" id="KW-0238">DNA-binding</keyword>
<gene>
    <name evidence="8" type="ORF">PEBR_21909</name>
</gene>
<evidence type="ECO:0000256" key="2">
    <source>
        <dbReference type="ARBA" id="ARBA00022833"/>
    </source>
</evidence>
<evidence type="ECO:0000256" key="5">
    <source>
        <dbReference type="ARBA" id="ARBA00023163"/>
    </source>
</evidence>